<feature type="transmembrane region" description="Helical" evidence="1">
    <location>
        <begin position="69"/>
        <end position="91"/>
    </location>
</feature>
<name>A0ABC8TN49_9AQUA</name>
<evidence type="ECO:0000313" key="3">
    <source>
        <dbReference type="Proteomes" id="UP001642360"/>
    </source>
</evidence>
<organism evidence="2 3">
    <name type="scientific">Ilex paraguariensis</name>
    <name type="common">yerba mate</name>
    <dbReference type="NCBI Taxonomy" id="185542"/>
    <lineage>
        <taxon>Eukaryota</taxon>
        <taxon>Viridiplantae</taxon>
        <taxon>Streptophyta</taxon>
        <taxon>Embryophyta</taxon>
        <taxon>Tracheophyta</taxon>
        <taxon>Spermatophyta</taxon>
        <taxon>Magnoliopsida</taxon>
        <taxon>eudicotyledons</taxon>
        <taxon>Gunneridae</taxon>
        <taxon>Pentapetalae</taxon>
        <taxon>asterids</taxon>
        <taxon>campanulids</taxon>
        <taxon>Aquifoliales</taxon>
        <taxon>Aquifoliaceae</taxon>
        <taxon>Ilex</taxon>
    </lineage>
</organism>
<evidence type="ECO:0000313" key="2">
    <source>
        <dbReference type="EMBL" id="CAK9170870.1"/>
    </source>
</evidence>
<dbReference type="AlphaFoldDB" id="A0ABC8TN49"/>
<gene>
    <name evidence="2" type="ORF">ILEXP_LOCUS40390</name>
</gene>
<sequence length="131" mass="14530">MSTAYTSTQVKTYSFGVSYTRKEKSKMLSAGLCVVVAALLVICVTHWIYKWRNPKKSKNGVLPPDSMGLPFIGETLSLIIPSNSLALHPFIKKRIESVFIISKREGEEGGGGGGGKRYMNKQWNSKIFKTI</sequence>
<keyword evidence="1" id="KW-0472">Membrane</keyword>
<keyword evidence="1" id="KW-0812">Transmembrane</keyword>
<keyword evidence="3" id="KW-1185">Reference proteome</keyword>
<reference evidence="2 3" key="1">
    <citation type="submission" date="2024-02" db="EMBL/GenBank/DDBJ databases">
        <authorList>
            <person name="Vignale AGUSTIN F."/>
            <person name="Sosa J E."/>
            <person name="Modenutti C."/>
        </authorList>
    </citation>
    <scope>NUCLEOTIDE SEQUENCE [LARGE SCALE GENOMIC DNA]</scope>
</reference>
<proteinExistence type="predicted"/>
<comment type="caution">
    <text evidence="2">The sequence shown here is derived from an EMBL/GenBank/DDBJ whole genome shotgun (WGS) entry which is preliminary data.</text>
</comment>
<protein>
    <submittedName>
        <fullName evidence="2">Uncharacterized protein</fullName>
    </submittedName>
</protein>
<dbReference type="Proteomes" id="UP001642360">
    <property type="component" value="Unassembled WGS sequence"/>
</dbReference>
<dbReference type="EMBL" id="CAUOFW020005613">
    <property type="protein sequence ID" value="CAK9170870.1"/>
    <property type="molecule type" value="Genomic_DNA"/>
</dbReference>
<keyword evidence="1" id="KW-1133">Transmembrane helix</keyword>
<feature type="transmembrane region" description="Helical" evidence="1">
    <location>
        <begin position="28"/>
        <end position="49"/>
    </location>
</feature>
<accession>A0ABC8TN49</accession>
<evidence type="ECO:0000256" key="1">
    <source>
        <dbReference type="SAM" id="Phobius"/>
    </source>
</evidence>